<dbReference type="EMBL" id="OV170225">
    <property type="protein sequence ID" value="CAH0724962.1"/>
    <property type="molecule type" value="Genomic_DNA"/>
</dbReference>
<dbReference type="Proteomes" id="UP000838878">
    <property type="component" value="Chromosome 5"/>
</dbReference>
<proteinExistence type="predicted"/>
<evidence type="ECO:0000313" key="2">
    <source>
        <dbReference type="Proteomes" id="UP000838878"/>
    </source>
</evidence>
<reference evidence="1" key="1">
    <citation type="submission" date="2021-12" db="EMBL/GenBank/DDBJ databases">
        <authorList>
            <person name="Martin H S."/>
        </authorList>
    </citation>
    <scope>NUCLEOTIDE SEQUENCE</scope>
</reference>
<keyword evidence="2" id="KW-1185">Reference proteome</keyword>
<gene>
    <name evidence="1" type="ORF">BINO364_LOCUS10601</name>
</gene>
<organism evidence="1 2">
    <name type="scientific">Brenthis ino</name>
    <name type="common">lesser marbled fritillary</name>
    <dbReference type="NCBI Taxonomy" id="405034"/>
    <lineage>
        <taxon>Eukaryota</taxon>
        <taxon>Metazoa</taxon>
        <taxon>Ecdysozoa</taxon>
        <taxon>Arthropoda</taxon>
        <taxon>Hexapoda</taxon>
        <taxon>Insecta</taxon>
        <taxon>Pterygota</taxon>
        <taxon>Neoptera</taxon>
        <taxon>Endopterygota</taxon>
        <taxon>Lepidoptera</taxon>
        <taxon>Glossata</taxon>
        <taxon>Ditrysia</taxon>
        <taxon>Papilionoidea</taxon>
        <taxon>Nymphalidae</taxon>
        <taxon>Heliconiinae</taxon>
        <taxon>Argynnini</taxon>
        <taxon>Brenthis</taxon>
    </lineage>
</organism>
<evidence type="ECO:0000313" key="1">
    <source>
        <dbReference type="EMBL" id="CAH0724962.1"/>
    </source>
</evidence>
<dbReference type="AlphaFoldDB" id="A0A8J9W3A7"/>
<feature type="non-terminal residue" evidence="1">
    <location>
        <position position="68"/>
    </location>
</feature>
<sequence>MSGGNMEHIVDLELCGVDAGSGTPAHGRPGDNRRWLLSRVRCAVRSGRDRSLGLYNALHMLVDPKLFN</sequence>
<protein>
    <submittedName>
        <fullName evidence="1">Uncharacterized protein</fullName>
    </submittedName>
</protein>
<accession>A0A8J9W3A7</accession>
<name>A0A8J9W3A7_9NEOP</name>